<reference evidence="2" key="1">
    <citation type="submission" date="2022-07" db="EMBL/GenBank/DDBJ databases">
        <authorList>
            <consortium name="DAFM: The Division of Animal and Food Microbiology"/>
        </authorList>
    </citation>
    <scope>NUCLEOTIDE SEQUENCE</scope>
    <source>
        <strain evidence="2">19MO01SH01-2</strain>
    </source>
</reference>
<evidence type="ECO:0008006" key="4">
    <source>
        <dbReference type="Google" id="ProtNLM"/>
    </source>
</evidence>
<dbReference type="RefSeq" id="WP_164178577.1">
    <property type="nucleotide sequence ID" value="NZ_CP031058.1"/>
</dbReference>
<feature type="transmembrane region" description="Helical" evidence="1">
    <location>
        <begin position="36"/>
        <end position="54"/>
    </location>
</feature>
<dbReference type="AlphaFoldDB" id="A0AAI9BYE0"/>
<name>A0AAI9BYE0_STEMA</name>
<dbReference type="Proteomes" id="UP001218208">
    <property type="component" value="Unassembled WGS sequence"/>
</dbReference>
<evidence type="ECO:0000256" key="1">
    <source>
        <dbReference type="SAM" id="Phobius"/>
    </source>
</evidence>
<organism evidence="2 3">
    <name type="scientific">Stenotrophomonas maltophilia</name>
    <name type="common">Pseudomonas maltophilia</name>
    <name type="synonym">Xanthomonas maltophilia</name>
    <dbReference type="NCBI Taxonomy" id="40324"/>
    <lineage>
        <taxon>Bacteria</taxon>
        <taxon>Pseudomonadati</taxon>
        <taxon>Pseudomonadota</taxon>
        <taxon>Gammaproteobacteria</taxon>
        <taxon>Lysobacterales</taxon>
        <taxon>Lysobacteraceae</taxon>
        <taxon>Stenotrophomonas</taxon>
        <taxon>Stenotrophomonas maltophilia group</taxon>
    </lineage>
</organism>
<evidence type="ECO:0000313" key="2">
    <source>
        <dbReference type="EMBL" id="EKT4090798.1"/>
    </source>
</evidence>
<evidence type="ECO:0000313" key="3">
    <source>
        <dbReference type="Proteomes" id="UP001218208"/>
    </source>
</evidence>
<proteinExistence type="predicted"/>
<keyword evidence="1" id="KW-0812">Transmembrane</keyword>
<keyword evidence="1" id="KW-1133">Transmembrane helix</keyword>
<comment type="caution">
    <text evidence="2">The sequence shown here is derived from an EMBL/GenBank/DDBJ whole genome shotgun (WGS) entry which is preliminary data.</text>
</comment>
<keyword evidence="1" id="KW-0472">Membrane</keyword>
<dbReference type="EMBL" id="ABLOJW010000001">
    <property type="protein sequence ID" value="EKT4090798.1"/>
    <property type="molecule type" value="Genomic_DNA"/>
</dbReference>
<protein>
    <recommendedName>
        <fullName evidence="4">Holin</fullName>
    </recommendedName>
</protein>
<gene>
    <name evidence="2" type="ORF">QEG23_000268</name>
</gene>
<accession>A0AAI9BYE0</accession>
<sequence length="82" mass="8935">MKEQITQDLAVAAAKIAPAAGVTVGTYNPGYTLSDVAVACTIIFTLVQTFAVVVKNWGDWSAWWVARWVTVRRVIAKVARRG</sequence>